<gene>
    <name evidence="1" type="ORF">GGR04_004016</name>
</gene>
<organism evidence="1 2">
    <name type="scientific">Aureimonas pseudogalii</name>
    <dbReference type="NCBI Taxonomy" id="1744844"/>
    <lineage>
        <taxon>Bacteria</taxon>
        <taxon>Pseudomonadati</taxon>
        <taxon>Pseudomonadota</taxon>
        <taxon>Alphaproteobacteria</taxon>
        <taxon>Hyphomicrobiales</taxon>
        <taxon>Aurantimonadaceae</taxon>
        <taxon>Aureimonas</taxon>
    </lineage>
</organism>
<name>A0A7W6MLT1_9HYPH</name>
<dbReference type="AlphaFoldDB" id="A0A7W6MLT1"/>
<evidence type="ECO:0000313" key="1">
    <source>
        <dbReference type="EMBL" id="MBB4000140.1"/>
    </source>
</evidence>
<dbReference type="Proteomes" id="UP000542776">
    <property type="component" value="Unassembled WGS sequence"/>
</dbReference>
<comment type="caution">
    <text evidence="1">The sequence shown here is derived from an EMBL/GenBank/DDBJ whole genome shotgun (WGS) entry which is preliminary data.</text>
</comment>
<keyword evidence="2" id="KW-1185">Reference proteome</keyword>
<dbReference type="RefSeq" id="WP_183201735.1">
    <property type="nucleotide sequence ID" value="NZ_JACIEK010000015.1"/>
</dbReference>
<protein>
    <submittedName>
        <fullName evidence="1">Uncharacterized protein</fullName>
    </submittedName>
</protein>
<sequence>MIYDIFAEIAELRAELASCFLTKRERWESLKRLAVLEVEAKEAEA</sequence>
<reference evidence="1 2" key="1">
    <citation type="submission" date="2020-08" db="EMBL/GenBank/DDBJ databases">
        <title>Genomic Encyclopedia of Type Strains, Phase IV (KMG-IV): sequencing the most valuable type-strain genomes for metagenomic binning, comparative biology and taxonomic classification.</title>
        <authorList>
            <person name="Goeker M."/>
        </authorList>
    </citation>
    <scope>NUCLEOTIDE SEQUENCE [LARGE SCALE GENOMIC DNA]</scope>
    <source>
        <strain evidence="1 2">DSM 102238</strain>
    </source>
</reference>
<dbReference type="EMBL" id="JACIEK010000015">
    <property type="protein sequence ID" value="MBB4000140.1"/>
    <property type="molecule type" value="Genomic_DNA"/>
</dbReference>
<proteinExistence type="predicted"/>
<evidence type="ECO:0000313" key="2">
    <source>
        <dbReference type="Proteomes" id="UP000542776"/>
    </source>
</evidence>
<accession>A0A7W6MLT1</accession>